<dbReference type="InterPro" id="IPR043519">
    <property type="entry name" value="NT_sf"/>
</dbReference>
<keyword evidence="2" id="KW-0548">Nucleotidyltransferase</keyword>
<evidence type="ECO:0000313" key="8">
    <source>
        <dbReference type="Proteomes" id="UP000594464"/>
    </source>
</evidence>
<dbReference type="InterPro" id="IPR013546">
    <property type="entry name" value="PII_UdlTrfase/GS_AdlTrfase"/>
</dbReference>
<sequence>MNEFFQSNRAECDDFRSALDRKIGLPALLKKLEATCGRDPQDFYLGFKDALFPIAEEEFKVLREEITLNDNCHLWGLKQSALADVFVDASFKASIWFHNLLHEDKLQEQDIPLALVAQGSYGREELSFLSDVDIQIVSRYEDRSEFPEAIQDVILHFEYLFVFQEVYPAPRITSYSHVDISEKDMAPEAIISFIPMMQNRFITGDPLIYSEFISSIKTASLLNEDKIVAHCSQQKSYYELQNTVFEQEPNIKEEMRRLYWALCLVRLRRHLNSTNQYELLYELYANDILNPGAFKKIQRAFNFLSKIRYLLHCCQKGSHRDVLSYEVRDIIAEGMGFEVRAFFQEYFFKAVYPLKRYSRNLFWESMVSDSYWVQSLSDTFGVNAEGQIIFKTVPEEFKPETSLWIFKIFTWVAENNFHLSYPVTRAIEVHLDEMGPLFLGGELSPEIQSCFQTVITAPYFARALRLMHEFRLLGECYIREFKDITGMLQDIYVHKFPTDMHILSALDALNNLQVADSPDPFLVDLLDTVRCRTTLNLSVLLHDIGKGAKMEGQNEELIGARLIPGILQHLGYGDRPEVIRNVAFLVEKHLTMWDLMLLDPEDDDTFDMVWDLVNQDPELLKMLVLLTYADRGGTKIKMSKTQIEQLKLFYQFTLHHKKRSSVPADIKLQFLEMVRLPTDLRSQMEIYSDFIQSSETFMAEMLFKPEEPSELIVCAKDSPKLLYGIAAVLAFNHLEIVEASVQTLQENVFDVFKVTRVNGEYIDHSDFYFIQTQVRRDLRQIFIDHTPLSEIYKGRSFVQDEQSRIKEVKLKIKVIGRAVKIATHEVFGNFLMETKAFADSNMEIQRAVMQHHQGTAVNIFYVRDQDVEKILSNQESFATLMRGLLSRLIDSPAALLEEPAEVV</sequence>
<reference evidence="8" key="1">
    <citation type="submission" date="2020-02" db="EMBL/GenBank/DDBJ databases">
        <title>Genomic and physiological characterization of two novel Nitrospinaceae genera.</title>
        <authorList>
            <person name="Mueller A.J."/>
            <person name="Jung M.-Y."/>
            <person name="Strachan C.R."/>
            <person name="Herbold C.W."/>
            <person name="Kirkegaard R.H."/>
            <person name="Daims H."/>
        </authorList>
    </citation>
    <scope>NUCLEOTIDE SEQUENCE [LARGE SCALE GENOMIC DNA]</scope>
</reference>
<dbReference type="KEGG" id="nva:G3M78_05385"/>
<dbReference type="SUPFAM" id="SSF81301">
    <property type="entry name" value="Nucleotidyltransferase"/>
    <property type="match status" value="1"/>
</dbReference>
<dbReference type="Proteomes" id="UP000594464">
    <property type="component" value="Chromosome"/>
</dbReference>
<dbReference type="InterPro" id="IPR002912">
    <property type="entry name" value="ACT_dom"/>
</dbReference>
<keyword evidence="3" id="KW-0378">Hydrolase</keyword>
<protein>
    <recommendedName>
        <fullName evidence="6">ACT domain-containing protein</fullName>
    </recommendedName>
</protein>
<dbReference type="Pfam" id="PF08335">
    <property type="entry name" value="GlnD_UR_UTase"/>
    <property type="match status" value="1"/>
</dbReference>
<evidence type="ECO:0000313" key="7">
    <source>
        <dbReference type="EMBL" id="QPJ64847.1"/>
    </source>
</evidence>
<evidence type="ECO:0000256" key="4">
    <source>
        <dbReference type="ARBA" id="ARBA00022842"/>
    </source>
</evidence>
<keyword evidence="1" id="KW-0808">Transferase</keyword>
<evidence type="ECO:0000256" key="5">
    <source>
        <dbReference type="ARBA" id="ARBA00023268"/>
    </source>
</evidence>
<dbReference type="PANTHER" id="PTHR47320:SF1">
    <property type="entry name" value="BIFUNCTIONAL URIDYLYLTRANSFERASE_URIDYLYL-REMOVING ENZYME"/>
    <property type="match status" value="1"/>
</dbReference>
<dbReference type="GO" id="GO:0008773">
    <property type="term" value="F:[protein-PII] uridylyltransferase activity"/>
    <property type="evidence" value="ECO:0007669"/>
    <property type="project" value="InterPro"/>
</dbReference>
<dbReference type="InterPro" id="IPR010043">
    <property type="entry name" value="UTase/UR"/>
</dbReference>
<dbReference type="GO" id="GO:0016787">
    <property type="term" value="F:hydrolase activity"/>
    <property type="evidence" value="ECO:0007669"/>
    <property type="project" value="UniProtKB-KW"/>
</dbReference>
<accession>A0A7T0C1J4</accession>
<dbReference type="AlphaFoldDB" id="A0A7T0C1J4"/>
<dbReference type="CDD" id="cd04873">
    <property type="entry name" value="ACT_UUR-ACR-like"/>
    <property type="match status" value="1"/>
</dbReference>
<dbReference type="PROSITE" id="PS51671">
    <property type="entry name" value="ACT"/>
    <property type="match status" value="1"/>
</dbReference>
<proteinExistence type="predicted"/>
<feature type="domain" description="ACT" evidence="6">
    <location>
        <begin position="710"/>
        <end position="790"/>
    </location>
</feature>
<dbReference type="PANTHER" id="PTHR47320">
    <property type="entry name" value="BIFUNCTIONAL URIDYLYLTRANSFERASE/URIDYLYL-REMOVING ENZYME"/>
    <property type="match status" value="1"/>
</dbReference>
<keyword evidence="4" id="KW-0460">Magnesium</keyword>
<evidence type="ECO:0000256" key="1">
    <source>
        <dbReference type="ARBA" id="ARBA00022679"/>
    </source>
</evidence>
<evidence type="ECO:0000256" key="3">
    <source>
        <dbReference type="ARBA" id="ARBA00022801"/>
    </source>
</evidence>
<gene>
    <name evidence="7" type="ORF">G3M78_05385</name>
</gene>
<keyword evidence="5" id="KW-0511">Multifunctional enzyme</keyword>
<name>A0A7T0C1J4_9BACT</name>
<evidence type="ECO:0000259" key="6">
    <source>
        <dbReference type="PROSITE" id="PS51671"/>
    </source>
</evidence>
<dbReference type="EMBL" id="CP048620">
    <property type="protein sequence ID" value="QPJ64847.1"/>
    <property type="molecule type" value="Genomic_DNA"/>
</dbReference>
<organism evidence="7 8">
    <name type="scientific">Candidatus Nitrohelix vancouverensis</name>
    <dbReference type="NCBI Taxonomy" id="2705534"/>
    <lineage>
        <taxon>Bacteria</taxon>
        <taxon>Pseudomonadati</taxon>
        <taxon>Nitrospinota/Tectimicrobiota group</taxon>
        <taxon>Nitrospinota</taxon>
        <taxon>Nitrospinia</taxon>
        <taxon>Nitrospinales</taxon>
        <taxon>Nitrospinaceae</taxon>
        <taxon>Candidatus Nitrohelix</taxon>
    </lineage>
</organism>
<evidence type="ECO:0000256" key="2">
    <source>
        <dbReference type="ARBA" id="ARBA00022695"/>
    </source>
</evidence>